<evidence type="ECO:0000256" key="1">
    <source>
        <dbReference type="ARBA" id="ARBA00004370"/>
    </source>
</evidence>
<dbReference type="EMBL" id="MPIN01000003">
    <property type="protein sequence ID" value="OJH40214.1"/>
    <property type="molecule type" value="Genomic_DNA"/>
</dbReference>
<dbReference type="GO" id="GO:0005886">
    <property type="term" value="C:plasma membrane"/>
    <property type="evidence" value="ECO:0007669"/>
    <property type="project" value="TreeGrafter"/>
</dbReference>
<dbReference type="PROSITE" id="PS50111">
    <property type="entry name" value="CHEMOTAXIS_TRANSDUC_2"/>
    <property type="match status" value="1"/>
</dbReference>
<feature type="domain" description="Methyl-accepting transducer" evidence="7">
    <location>
        <begin position="271"/>
        <end position="486"/>
    </location>
</feature>
<evidence type="ECO:0000259" key="8">
    <source>
        <dbReference type="PROSITE" id="PS50885"/>
    </source>
</evidence>
<keyword evidence="4" id="KW-0807">Transducer</keyword>
<dbReference type="FunFam" id="1.10.287.950:FF:000001">
    <property type="entry name" value="Methyl-accepting chemotaxis sensory transducer"/>
    <property type="match status" value="1"/>
</dbReference>
<dbReference type="PANTHER" id="PTHR43531">
    <property type="entry name" value="PROTEIN ICFG"/>
    <property type="match status" value="1"/>
</dbReference>
<dbReference type="SMART" id="SM00304">
    <property type="entry name" value="HAMP"/>
    <property type="match status" value="1"/>
</dbReference>
<dbReference type="InterPro" id="IPR003660">
    <property type="entry name" value="HAMP_dom"/>
</dbReference>
<dbReference type="PRINTS" id="PR00260">
    <property type="entry name" value="CHEMTRNSDUCR"/>
</dbReference>
<feature type="coiled-coil region" evidence="5">
    <location>
        <begin position="464"/>
        <end position="495"/>
    </location>
</feature>
<comment type="similarity">
    <text evidence="3">Belongs to the methyl-accepting chemotaxis (MCP) protein family.</text>
</comment>
<keyword evidence="6" id="KW-0812">Transmembrane</keyword>
<dbReference type="GO" id="GO:0006935">
    <property type="term" value="P:chemotaxis"/>
    <property type="evidence" value="ECO:0007669"/>
    <property type="project" value="UniProtKB-KW"/>
</dbReference>
<dbReference type="Pfam" id="PF00672">
    <property type="entry name" value="HAMP"/>
    <property type="match status" value="1"/>
</dbReference>
<keyword evidence="6" id="KW-1133">Transmembrane helix</keyword>
<dbReference type="InterPro" id="IPR004089">
    <property type="entry name" value="MCPsignal_dom"/>
</dbReference>
<keyword evidence="2" id="KW-0145">Chemotaxis</keyword>
<dbReference type="Pfam" id="PF00015">
    <property type="entry name" value="MCPsignal"/>
    <property type="match status" value="1"/>
</dbReference>
<name>A0A1L9BD80_9BACT</name>
<dbReference type="PROSITE" id="PS50885">
    <property type="entry name" value="HAMP"/>
    <property type="match status" value="1"/>
</dbReference>
<organism evidence="9 10">
    <name type="scientific">Cystobacter ferrugineus</name>
    <dbReference type="NCBI Taxonomy" id="83449"/>
    <lineage>
        <taxon>Bacteria</taxon>
        <taxon>Pseudomonadati</taxon>
        <taxon>Myxococcota</taxon>
        <taxon>Myxococcia</taxon>
        <taxon>Myxococcales</taxon>
        <taxon>Cystobacterineae</taxon>
        <taxon>Archangiaceae</taxon>
        <taxon>Cystobacter</taxon>
    </lineage>
</organism>
<comment type="subcellular location">
    <subcellularLocation>
        <location evidence="1">Membrane</location>
    </subcellularLocation>
</comment>
<evidence type="ECO:0000256" key="3">
    <source>
        <dbReference type="ARBA" id="ARBA00029447"/>
    </source>
</evidence>
<sequence>MFENVSITRKLQFGFGTFVSLLALVAWGTFILFQALVESAVNNYRSYDGLLEVRSMGIALIDHEARLQGFALTSDETFLELVPQRQSEFLASHAKVKSLTMDNPHQQERLRQLLDQYQQKFLPYAEREVALRREVDAGRVPLEQLVAYVKDAQGQKIVASMRELANAIRHEEQLQRDQRSEMSERGVNLVKLMLVAGGVVGPVLAVLLAWLLSRSIVRPLNEAVGLTGKLASGDLTAAIEVRGRDETARMMEGMREMVQRFGGVLGEARGAVGSLSGASAQVAAAAQALSQGTSTQAASVEETTASLEQLSASISQNAETSKRLEMMAVKGAADAEESGLAVKETVGAMESIAERISIVEEIAYQTNLLALNAAVEAARAGEHGRGFAVVASEVRKLAERSQKAAKEIGSLAGSSVKVAERSGLLLKELVPSIRKTAELVQQVTAASREQASGVAQMNRAMVHVDQVTQRNASAAEELSSTAEELAAQAESLQQMMTFFRVVDAGRVTQPVHVPRPAPMPPPVYSPAQGLKAVAQAVPLQLSPTPDHDFKHF</sequence>
<dbReference type="GO" id="GO:0004888">
    <property type="term" value="F:transmembrane signaling receptor activity"/>
    <property type="evidence" value="ECO:0007669"/>
    <property type="project" value="InterPro"/>
</dbReference>
<dbReference type="AlphaFoldDB" id="A0A1L9BD80"/>
<evidence type="ECO:0000313" key="10">
    <source>
        <dbReference type="Proteomes" id="UP000182229"/>
    </source>
</evidence>
<feature type="transmembrane region" description="Helical" evidence="6">
    <location>
        <begin position="189"/>
        <end position="212"/>
    </location>
</feature>
<dbReference type="OrthoDB" id="9763018at2"/>
<evidence type="ECO:0000256" key="4">
    <source>
        <dbReference type="PROSITE-ProRule" id="PRU00284"/>
    </source>
</evidence>
<dbReference type="RefSeq" id="WP_071898847.1">
    <property type="nucleotide sequence ID" value="NZ_MPIN01000003.1"/>
</dbReference>
<accession>A0A1L9BD80</accession>
<reference evidence="9 10" key="2">
    <citation type="submission" date="2016-12" db="EMBL/GenBank/DDBJ databases">
        <title>Draft Genome Sequence of Cystobacter ferrugineus Strain Cbfe23.</title>
        <authorList>
            <person name="Akbar S."/>
            <person name="Dowd S.E."/>
            <person name="Stevens D.C."/>
        </authorList>
    </citation>
    <scope>NUCLEOTIDE SEQUENCE [LARGE SCALE GENOMIC DNA]</scope>
    <source>
        <strain evidence="9 10">Cbfe23</strain>
    </source>
</reference>
<feature type="transmembrane region" description="Helical" evidence="6">
    <location>
        <begin position="12"/>
        <end position="37"/>
    </location>
</feature>
<dbReference type="InterPro" id="IPR051310">
    <property type="entry name" value="MCP_chemotaxis"/>
</dbReference>
<dbReference type="STRING" id="83449.BON30_14285"/>
<dbReference type="Proteomes" id="UP000182229">
    <property type="component" value="Unassembled WGS sequence"/>
</dbReference>
<comment type="caution">
    <text evidence="9">The sequence shown here is derived from an EMBL/GenBank/DDBJ whole genome shotgun (WGS) entry which is preliminary data.</text>
</comment>
<evidence type="ECO:0000256" key="5">
    <source>
        <dbReference type="SAM" id="Coils"/>
    </source>
</evidence>
<evidence type="ECO:0000313" key="9">
    <source>
        <dbReference type="EMBL" id="OJH40214.1"/>
    </source>
</evidence>
<dbReference type="CDD" id="cd06225">
    <property type="entry name" value="HAMP"/>
    <property type="match status" value="1"/>
</dbReference>
<dbReference type="InterPro" id="IPR007891">
    <property type="entry name" value="CHASE3"/>
</dbReference>
<dbReference type="SUPFAM" id="SSF58104">
    <property type="entry name" value="Methyl-accepting chemotaxis protein (MCP) signaling domain"/>
    <property type="match status" value="1"/>
</dbReference>
<dbReference type="GO" id="GO:0007165">
    <property type="term" value="P:signal transduction"/>
    <property type="evidence" value="ECO:0007669"/>
    <property type="project" value="UniProtKB-KW"/>
</dbReference>
<proteinExistence type="inferred from homology"/>
<dbReference type="Gene3D" id="1.10.287.950">
    <property type="entry name" value="Methyl-accepting chemotaxis protein"/>
    <property type="match status" value="1"/>
</dbReference>
<reference evidence="10" key="1">
    <citation type="submission" date="2016-11" db="EMBL/GenBank/DDBJ databases">
        <authorList>
            <person name="Shukria A."/>
            <person name="Stevens D.C."/>
        </authorList>
    </citation>
    <scope>NUCLEOTIDE SEQUENCE [LARGE SCALE GENOMIC DNA]</scope>
    <source>
        <strain evidence="10">Cbfe23</strain>
    </source>
</reference>
<evidence type="ECO:0000256" key="6">
    <source>
        <dbReference type="SAM" id="Phobius"/>
    </source>
</evidence>
<feature type="domain" description="HAMP" evidence="8">
    <location>
        <begin position="214"/>
        <end position="266"/>
    </location>
</feature>
<keyword evidence="6" id="KW-0472">Membrane</keyword>
<dbReference type="InterPro" id="IPR004090">
    <property type="entry name" value="Chemotax_Me-accpt_rcpt"/>
</dbReference>
<gene>
    <name evidence="9" type="ORF">BON30_14285</name>
</gene>
<dbReference type="SMART" id="SM00283">
    <property type="entry name" value="MA"/>
    <property type="match status" value="1"/>
</dbReference>
<dbReference type="Pfam" id="PF05227">
    <property type="entry name" value="CHASE3"/>
    <property type="match status" value="1"/>
</dbReference>
<protein>
    <submittedName>
        <fullName evidence="9">Chemotaxis protein</fullName>
    </submittedName>
</protein>
<keyword evidence="10" id="KW-1185">Reference proteome</keyword>
<evidence type="ECO:0000256" key="2">
    <source>
        <dbReference type="ARBA" id="ARBA00022500"/>
    </source>
</evidence>
<keyword evidence="5" id="KW-0175">Coiled coil</keyword>
<dbReference type="PANTHER" id="PTHR43531:SF11">
    <property type="entry name" value="METHYL-ACCEPTING CHEMOTAXIS PROTEIN 3"/>
    <property type="match status" value="1"/>
</dbReference>
<evidence type="ECO:0000259" key="7">
    <source>
        <dbReference type="PROSITE" id="PS50111"/>
    </source>
</evidence>